<evidence type="ECO:0000313" key="2">
    <source>
        <dbReference type="EMBL" id="KAK3326850.1"/>
    </source>
</evidence>
<dbReference type="SMART" id="SM00829">
    <property type="entry name" value="PKS_ER"/>
    <property type="match status" value="1"/>
</dbReference>
<dbReference type="SUPFAM" id="SSF51735">
    <property type="entry name" value="NAD(P)-binding Rossmann-fold domains"/>
    <property type="match status" value="1"/>
</dbReference>
<keyword evidence="3" id="KW-1185">Reference proteome</keyword>
<accession>A0AAE0IKY2</accession>
<name>A0AAE0IKY2_9PEZI</name>
<dbReference type="Pfam" id="PF08240">
    <property type="entry name" value="ADH_N"/>
    <property type="match status" value="1"/>
</dbReference>
<gene>
    <name evidence="2" type="ORF">B0H66DRAFT_618180</name>
</gene>
<organism evidence="2 3">
    <name type="scientific">Apodospora peruviana</name>
    <dbReference type="NCBI Taxonomy" id="516989"/>
    <lineage>
        <taxon>Eukaryota</taxon>
        <taxon>Fungi</taxon>
        <taxon>Dikarya</taxon>
        <taxon>Ascomycota</taxon>
        <taxon>Pezizomycotina</taxon>
        <taxon>Sordariomycetes</taxon>
        <taxon>Sordariomycetidae</taxon>
        <taxon>Sordariales</taxon>
        <taxon>Lasiosphaeriaceae</taxon>
        <taxon>Apodospora</taxon>
    </lineage>
</organism>
<dbReference type="InterPro" id="IPR013154">
    <property type="entry name" value="ADH-like_N"/>
</dbReference>
<dbReference type="InterPro" id="IPR051397">
    <property type="entry name" value="Zn-ADH-like_protein"/>
</dbReference>
<comment type="caution">
    <text evidence="2">The sequence shown here is derived from an EMBL/GenBank/DDBJ whole genome shotgun (WGS) entry which is preliminary data.</text>
</comment>
<dbReference type="Gene3D" id="3.40.50.720">
    <property type="entry name" value="NAD(P)-binding Rossmann-like Domain"/>
    <property type="match status" value="1"/>
</dbReference>
<feature type="domain" description="Enoyl reductase (ER)" evidence="1">
    <location>
        <begin position="25"/>
        <end position="365"/>
    </location>
</feature>
<dbReference type="Proteomes" id="UP001283341">
    <property type="component" value="Unassembled WGS sequence"/>
</dbReference>
<proteinExistence type="predicted"/>
<dbReference type="InterPro" id="IPR011032">
    <property type="entry name" value="GroES-like_sf"/>
</dbReference>
<dbReference type="InterPro" id="IPR013149">
    <property type="entry name" value="ADH-like_C"/>
</dbReference>
<evidence type="ECO:0000259" key="1">
    <source>
        <dbReference type="SMART" id="SM00829"/>
    </source>
</evidence>
<dbReference type="Gene3D" id="3.90.180.10">
    <property type="entry name" value="Medium-chain alcohol dehydrogenases, catalytic domain"/>
    <property type="match status" value="1"/>
</dbReference>
<dbReference type="PANTHER" id="PTHR43677">
    <property type="entry name" value="SHORT-CHAIN DEHYDROGENASE/REDUCTASE"/>
    <property type="match status" value="1"/>
</dbReference>
<dbReference type="GO" id="GO:0005739">
    <property type="term" value="C:mitochondrion"/>
    <property type="evidence" value="ECO:0007669"/>
    <property type="project" value="TreeGrafter"/>
</dbReference>
<protein>
    <submittedName>
        <fullName evidence="2">Chaperonin 10-like protein</fullName>
    </submittedName>
</protein>
<dbReference type="GO" id="GO:0016491">
    <property type="term" value="F:oxidoreductase activity"/>
    <property type="evidence" value="ECO:0007669"/>
    <property type="project" value="InterPro"/>
</dbReference>
<reference evidence="2" key="1">
    <citation type="journal article" date="2023" name="Mol. Phylogenet. Evol.">
        <title>Genome-scale phylogeny and comparative genomics of the fungal order Sordariales.</title>
        <authorList>
            <person name="Hensen N."/>
            <person name="Bonometti L."/>
            <person name="Westerberg I."/>
            <person name="Brannstrom I.O."/>
            <person name="Guillou S."/>
            <person name="Cros-Aarteil S."/>
            <person name="Calhoun S."/>
            <person name="Haridas S."/>
            <person name="Kuo A."/>
            <person name="Mondo S."/>
            <person name="Pangilinan J."/>
            <person name="Riley R."/>
            <person name="LaButti K."/>
            <person name="Andreopoulos B."/>
            <person name="Lipzen A."/>
            <person name="Chen C."/>
            <person name="Yan M."/>
            <person name="Daum C."/>
            <person name="Ng V."/>
            <person name="Clum A."/>
            <person name="Steindorff A."/>
            <person name="Ohm R.A."/>
            <person name="Martin F."/>
            <person name="Silar P."/>
            <person name="Natvig D.O."/>
            <person name="Lalanne C."/>
            <person name="Gautier V."/>
            <person name="Ament-Velasquez S.L."/>
            <person name="Kruys A."/>
            <person name="Hutchinson M.I."/>
            <person name="Powell A.J."/>
            <person name="Barry K."/>
            <person name="Miller A.N."/>
            <person name="Grigoriev I.V."/>
            <person name="Debuchy R."/>
            <person name="Gladieux P."/>
            <person name="Hiltunen Thoren M."/>
            <person name="Johannesson H."/>
        </authorList>
    </citation>
    <scope>NUCLEOTIDE SEQUENCE</scope>
    <source>
        <strain evidence="2">CBS 118394</strain>
    </source>
</reference>
<dbReference type="EMBL" id="JAUEDM010000002">
    <property type="protein sequence ID" value="KAK3326850.1"/>
    <property type="molecule type" value="Genomic_DNA"/>
</dbReference>
<dbReference type="PANTHER" id="PTHR43677:SF4">
    <property type="entry name" value="QUINONE OXIDOREDUCTASE-LIKE PROTEIN 2"/>
    <property type="match status" value="1"/>
</dbReference>
<sequence length="373" mass="40121">MASSSSPPTKTIRKALISSFSTDPSDVSNLSVVSAPAPQPPTKNEIQVRVLYAGFSGADINMARGTYPLQRKAPFTPGYSLVGTVIAVGDDNHRHRFQPGDFVTAVTTYDAQAELVNVPRQLAIPVPSELCTHASDALLRQVTAMALDWNTAYGMVSRAANVQAGHVVFIHGLSGAVGQALLSLCLMRGAHVYGTASSRNHAALLSAGVKGVFEYTSKEWISTMQATSGGVDAVFDALGFESWDESYSILSSERGGVLVGYGGNQGALDGEKKQRKPWLYIVKLLVRGAVGEISKFLTGRGKTTRFYYIRPGTERCESDMVSLMELLKEGTIEVPIKGCWNLDTEGLREAHQSWGKMDGMGSLLIKVTGEKKL</sequence>
<dbReference type="InterPro" id="IPR020843">
    <property type="entry name" value="ER"/>
</dbReference>
<evidence type="ECO:0000313" key="3">
    <source>
        <dbReference type="Proteomes" id="UP001283341"/>
    </source>
</evidence>
<dbReference type="SUPFAM" id="SSF50129">
    <property type="entry name" value="GroES-like"/>
    <property type="match status" value="1"/>
</dbReference>
<dbReference type="Pfam" id="PF00107">
    <property type="entry name" value="ADH_zinc_N"/>
    <property type="match status" value="1"/>
</dbReference>
<reference evidence="2" key="2">
    <citation type="submission" date="2023-06" db="EMBL/GenBank/DDBJ databases">
        <authorList>
            <consortium name="Lawrence Berkeley National Laboratory"/>
            <person name="Haridas S."/>
            <person name="Hensen N."/>
            <person name="Bonometti L."/>
            <person name="Westerberg I."/>
            <person name="Brannstrom I.O."/>
            <person name="Guillou S."/>
            <person name="Cros-Aarteil S."/>
            <person name="Calhoun S."/>
            <person name="Kuo A."/>
            <person name="Mondo S."/>
            <person name="Pangilinan J."/>
            <person name="Riley R."/>
            <person name="Labutti K."/>
            <person name="Andreopoulos B."/>
            <person name="Lipzen A."/>
            <person name="Chen C."/>
            <person name="Yanf M."/>
            <person name="Daum C."/>
            <person name="Ng V."/>
            <person name="Clum A."/>
            <person name="Steindorff A."/>
            <person name="Ohm R."/>
            <person name="Martin F."/>
            <person name="Silar P."/>
            <person name="Natvig D."/>
            <person name="Lalanne C."/>
            <person name="Gautier V."/>
            <person name="Ament-Velasquez S.L."/>
            <person name="Kruys A."/>
            <person name="Hutchinson M.I."/>
            <person name="Powell A.J."/>
            <person name="Barry K."/>
            <person name="Miller A.N."/>
            <person name="Grigoriev I.V."/>
            <person name="Debuchy R."/>
            <person name="Gladieux P."/>
            <person name="Thoren M.H."/>
            <person name="Johannesson H."/>
        </authorList>
    </citation>
    <scope>NUCLEOTIDE SEQUENCE</scope>
    <source>
        <strain evidence="2">CBS 118394</strain>
    </source>
</reference>
<dbReference type="AlphaFoldDB" id="A0AAE0IKY2"/>
<dbReference type="InterPro" id="IPR036291">
    <property type="entry name" value="NAD(P)-bd_dom_sf"/>
</dbReference>